<protein>
    <submittedName>
        <fullName evidence="3">PPOX class F420-dependent oxidoreductase</fullName>
    </submittedName>
</protein>
<name>A0ABS3Y3D8_9ACTN</name>
<dbReference type="InterPro" id="IPR012349">
    <property type="entry name" value="Split_barrel_FMN-bd"/>
</dbReference>
<dbReference type="Pfam" id="PF01243">
    <property type="entry name" value="PNPOx_N"/>
    <property type="match status" value="1"/>
</dbReference>
<dbReference type="Proteomes" id="UP000721954">
    <property type="component" value="Unassembled WGS sequence"/>
</dbReference>
<dbReference type="SUPFAM" id="SSF50475">
    <property type="entry name" value="FMN-binding split barrel"/>
    <property type="match status" value="1"/>
</dbReference>
<dbReference type="InterPro" id="IPR011576">
    <property type="entry name" value="Pyridox_Oxase_N"/>
</dbReference>
<feature type="domain" description="Pyridoxamine 5'-phosphate oxidase N-terminal" evidence="2">
    <location>
        <begin position="24"/>
        <end position="151"/>
    </location>
</feature>
<dbReference type="RefSeq" id="WP_209213734.1">
    <property type="nucleotide sequence ID" value="NZ_JAFFZM010000021.1"/>
</dbReference>
<dbReference type="NCBIfam" id="TIGR03618">
    <property type="entry name" value="Rv1155_F420"/>
    <property type="match status" value="1"/>
</dbReference>
<dbReference type="InterPro" id="IPR052019">
    <property type="entry name" value="F420H2_bilvrd_red/Heme_oxyg"/>
</dbReference>
<dbReference type="Gene3D" id="2.30.110.10">
    <property type="entry name" value="Electron Transport, Fmn-binding Protein, Chain A"/>
    <property type="match status" value="1"/>
</dbReference>
<evidence type="ECO:0000313" key="3">
    <source>
        <dbReference type="EMBL" id="MBO8202175.1"/>
    </source>
</evidence>
<dbReference type="GeneID" id="96262542"/>
<organism evidence="3 4">
    <name type="scientific">Streptomyces smyrnaeus</name>
    <dbReference type="NCBI Taxonomy" id="1387713"/>
    <lineage>
        <taxon>Bacteria</taxon>
        <taxon>Bacillati</taxon>
        <taxon>Actinomycetota</taxon>
        <taxon>Actinomycetes</taxon>
        <taxon>Kitasatosporales</taxon>
        <taxon>Streptomycetaceae</taxon>
        <taxon>Streptomyces</taxon>
    </lineage>
</organism>
<dbReference type="PANTHER" id="PTHR35176:SF2">
    <property type="entry name" value="F420H(2)-DEPENDENT REDUCTASE RV1155"/>
    <property type="match status" value="1"/>
</dbReference>
<evidence type="ECO:0000256" key="1">
    <source>
        <dbReference type="ARBA" id="ARBA00023002"/>
    </source>
</evidence>
<comment type="caution">
    <text evidence="3">The sequence shown here is derived from an EMBL/GenBank/DDBJ whole genome shotgun (WGS) entry which is preliminary data.</text>
</comment>
<keyword evidence="4" id="KW-1185">Reference proteome</keyword>
<dbReference type="PANTHER" id="PTHR35176">
    <property type="entry name" value="HEME OXYGENASE HI_0854-RELATED"/>
    <property type="match status" value="1"/>
</dbReference>
<sequence>MASTTDTEGDGSQQRVEGVLLGLLTEYDRGVLATLRRDGRPQLSNVNHTYDPDRRLLRVSVTANRAKARNLARDPRASYHVTSSDGWAWTVVDGTAELTPVARDPHDATVEELIEVFRAIQGEHPDWDEYRAAMVADQRQVVRLGVERVYGQPRRG</sequence>
<gene>
    <name evidence="3" type="ORF">JW613_28360</name>
</gene>
<evidence type="ECO:0000259" key="2">
    <source>
        <dbReference type="Pfam" id="PF01243"/>
    </source>
</evidence>
<dbReference type="EMBL" id="JAFFZM010000021">
    <property type="protein sequence ID" value="MBO8202175.1"/>
    <property type="molecule type" value="Genomic_DNA"/>
</dbReference>
<keyword evidence="1" id="KW-0560">Oxidoreductase</keyword>
<dbReference type="InterPro" id="IPR019920">
    <property type="entry name" value="F420-binding_dom_put"/>
</dbReference>
<evidence type="ECO:0000313" key="4">
    <source>
        <dbReference type="Proteomes" id="UP000721954"/>
    </source>
</evidence>
<reference evidence="3 4" key="1">
    <citation type="submission" date="2021-02" db="EMBL/GenBank/DDBJ databases">
        <title>Streptomyces spirodelae sp. nov., isolated from duckweed.</title>
        <authorList>
            <person name="Saimee Y."/>
            <person name="Duangmal K."/>
        </authorList>
    </citation>
    <scope>NUCLEOTIDE SEQUENCE [LARGE SCALE GENOMIC DNA]</scope>
    <source>
        <strain evidence="3 4">DSM 42105</strain>
    </source>
</reference>
<proteinExistence type="predicted"/>
<accession>A0ABS3Y3D8</accession>